<dbReference type="PROSITE" id="PS51257">
    <property type="entry name" value="PROKAR_LIPOPROTEIN"/>
    <property type="match status" value="1"/>
</dbReference>
<evidence type="ECO:0000256" key="1">
    <source>
        <dbReference type="SAM" id="SignalP"/>
    </source>
</evidence>
<accession>L0RGG3</accession>
<dbReference type="Proteomes" id="UP000010808">
    <property type="component" value="Chromosome"/>
</dbReference>
<keyword evidence="1" id="KW-0732">Signal</keyword>
<dbReference type="KEGG" id="dhy:DESAM_23038"/>
<protein>
    <recommendedName>
        <fullName evidence="4">Lipoprotein</fullName>
    </recommendedName>
</protein>
<evidence type="ECO:0000313" key="2">
    <source>
        <dbReference type="EMBL" id="CCO25305.1"/>
    </source>
</evidence>
<name>L0RGG3_9BACT</name>
<organism evidence="2 3">
    <name type="scientific">Maridesulfovibrio hydrothermalis AM13 = DSM 14728</name>
    <dbReference type="NCBI Taxonomy" id="1121451"/>
    <lineage>
        <taxon>Bacteria</taxon>
        <taxon>Pseudomonadati</taxon>
        <taxon>Thermodesulfobacteriota</taxon>
        <taxon>Desulfovibrionia</taxon>
        <taxon>Desulfovibrionales</taxon>
        <taxon>Desulfovibrionaceae</taxon>
        <taxon>Maridesulfovibrio</taxon>
    </lineage>
</organism>
<feature type="chain" id="PRO_5003947313" description="Lipoprotein" evidence="1">
    <location>
        <begin position="22"/>
        <end position="86"/>
    </location>
</feature>
<reference evidence="2 3" key="1">
    <citation type="submission" date="2012-10" db="EMBL/GenBank/DDBJ databases">
        <authorList>
            <person name="Genoscope - CEA"/>
        </authorList>
    </citation>
    <scope>NUCLEOTIDE SEQUENCE [LARGE SCALE GENOMIC DNA]</scope>
    <source>
        <strain evidence="3">AM13 / DSM 14728</strain>
    </source>
</reference>
<sequence length="86" mass="9671">MRSIILLFLLVLAGCSSYHNPSLDPSVDKAERFKKDRSACLDRAKKTANSEPGNDLRFLKTYDQQQQESTRAARAFKSSHRQAKAG</sequence>
<dbReference type="AlphaFoldDB" id="L0RGG3"/>
<dbReference type="PATRIC" id="fig|1121451.3.peg.3244"/>
<proteinExistence type="predicted"/>
<gene>
    <name evidence="2" type="ORF">DESAM_23038</name>
</gene>
<dbReference type="HOGENOM" id="CLU_2492755_0_0_7"/>
<dbReference type="STRING" id="1121451.DESAM_23038"/>
<dbReference type="eggNOG" id="ENOG503187X">
    <property type="taxonomic scope" value="Bacteria"/>
</dbReference>
<dbReference type="RefSeq" id="WP_015337902.1">
    <property type="nucleotide sequence ID" value="NC_020055.1"/>
</dbReference>
<evidence type="ECO:0008006" key="4">
    <source>
        <dbReference type="Google" id="ProtNLM"/>
    </source>
</evidence>
<keyword evidence="3" id="KW-1185">Reference proteome</keyword>
<dbReference type="EMBL" id="FO203522">
    <property type="protein sequence ID" value="CCO25305.1"/>
    <property type="molecule type" value="Genomic_DNA"/>
</dbReference>
<feature type="signal peptide" evidence="1">
    <location>
        <begin position="1"/>
        <end position="21"/>
    </location>
</feature>
<evidence type="ECO:0000313" key="3">
    <source>
        <dbReference type="Proteomes" id="UP000010808"/>
    </source>
</evidence>
<dbReference type="OrthoDB" id="5459022at2"/>